<name>A0ABS4K385_9CLOT</name>
<dbReference type="PANTHER" id="PTHR32481:SF7">
    <property type="entry name" value="AMINOPEPTIDASE YHFE-RELATED"/>
    <property type="match status" value="1"/>
</dbReference>
<protein>
    <submittedName>
        <fullName evidence="7">Aminopeptidase FrvX</fullName>
    </submittedName>
</protein>
<evidence type="ECO:0000256" key="6">
    <source>
        <dbReference type="PIRNR" id="PIRNR001123"/>
    </source>
</evidence>
<organism evidence="7 8">
    <name type="scientific">Clostridium punense</name>
    <dbReference type="NCBI Taxonomy" id="1054297"/>
    <lineage>
        <taxon>Bacteria</taxon>
        <taxon>Bacillati</taxon>
        <taxon>Bacillota</taxon>
        <taxon>Clostridia</taxon>
        <taxon>Eubacteriales</taxon>
        <taxon>Clostridiaceae</taxon>
        <taxon>Clostridium</taxon>
    </lineage>
</organism>
<dbReference type="PANTHER" id="PTHR32481">
    <property type="entry name" value="AMINOPEPTIDASE"/>
    <property type="match status" value="1"/>
</dbReference>
<dbReference type="Gene3D" id="2.40.30.40">
    <property type="entry name" value="Peptidase M42, domain 2"/>
    <property type="match status" value="1"/>
</dbReference>
<dbReference type="Proteomes" id="UP001519308">
    <property type="component" value="Unassembled WGS sequence"/>
</dbReference>
<keyword evidence="5" id="KW-0378">Hydrolase</keyword>
<dbReference type="PIRSF" id="PIRSF001123">
    <property type="entry name" value="PepA_GA"/>
    <property type="match status" value="1"/>
</dbReference>
<dbReference type="Gene3D" id="3.40.630.10">
    <property type="entry name" value="Zn peptidases"/>
    <property type="match status" value="1"/>
</dbReference>
<keyword evidence="8" id="KW-1185">Reference proteome</keyword>
<comment type="caution">
    <text evidence="7">The sequence shown here is derived from an EMBL/GenBank/DDBJ whole genome shotgun (WGS) entry which is preliminary data.</text>
</comment>
<keyword evidence="2 7" id="KW-0031">Aminopeptidase</keyword>
<dbReference type="InterPro" id="IPR051464">
    <property type="entry name" value="Peptidase_M42_aminopept"/>
</dbReference>
<evidence type="ECO:0000313" key="8">
    <source>
        <dbReference type="Proteomes" id="UP001519308"/>
    </source>
</evidence>
<dbReference type="EMBL" id="JAGGLL010000014">
    <property type="protein sequence ID" value="MBP2022258.1"/>
    <property type="molecule type" value="Genomic_DNA"/>
</dbReference>
<keyword evidence="3" id="KW-0645">Protease</keyword>
<evidence type="ECO:0000256" key="5">
    <source>
        <dbReference type="ARBA" id="ARBA00022801"/>
    </source>
</evidence>
<gene>
    <name evidence="7" type="ORF">J2Z44_002059</name>
</gene>
<proteinExistence type="inferred from homology"/>
<comment type="similarity">
    <text evidence="1 6">Belongs to the peptidase M42 family.</text>
</comment>
<sequence>MNYNSNQIKEYLQNILTIPSPTGYTVRIMDYIREELNKLNISYVTTNKGAVVATIKGKNDDYQKTLSAHVDTLGAMVTGIKGNGRLSLTQLGGFMMTSVEGENITIETAEGKTFEGTIQTIKPSVHISGGDARELKRVAENYEVVLDEKVFSKEDVINLGINVGDFICFDTRTKFTESGYIKSRHLDDKASVGILLYSLRYIVENKIELPNTINVFISNYEEVGHGACACIPEKTKEFIAVDMGCPGLDQNSTEYACCIAAKDSSGPYDLDLRVKLTNLCKKHNIEYRIDVYPFYGSDASAALRAGYDIKTALIGAGIFASHGYERTHMDSVLATVDLIVKYVIE</sequence>
<evidence type="ECO:0000256" key="4">
    <source>
        <dbReference type="ARBA" id="ARBA00022723"/>
    </source>
</evidence>
<evidence type="ECO:0000256" key="2">
    <source>
        <dbReference type="ARBA" id="ARBA00022438"/>
    </source>
</evidence>
<dbReference type="SUPFAM" id="SSF101821">
    <property type="entry name" value="Aminopeptidase/glucanase lid domain"/>
    <property type="match status" value="1"/>
</dbReference>
<dbReference type="SUPFAM" id="SSF53187">
    <property type="entry name" value="Zn-dependent exopeptidases"/>
    <property type="match status" value="1"/>
</dbReference>
<dbReference type="InterPro" id="IPR023367">
    <property type="entry name" value="Peptidase_M42_dom2"/>
</dbReference>
<dbReference type="InterPro" id="IPR008007">
    <property type="entry name" value="Peptidase_M42"/>
</dbReference>
<dbReference type="CDD" id="cd05657">
    <property type="entry name" value="M42_glucanase_like"/>
    <property type="match status" value="1"/>
</dbReference>
<dbReference type="RefSeq" id="WP_021281507.1">
    <property type="nucleotide sequence ID" value="NZ_JAGGLL010000014.1"/>
</dbReference>
<keyword evidence="4" id="KW-0479">Metal-binding</keyword>
<evidence type="ECO:0000313" key="7">
    <source>
        <dbReference type="EMBL" id="MBP2022258.1"/>
    </source>
</evidence>
<accession>A0ABS4K385</accession>
<evidence type="ECO:0000256" key="1">
    <source>
        <dbReference type="ARBA" id="ARBA00006272"/>
    </source>
</evidence>
<evidence type="ECO:0000256" key="3">
    <source>
        <dbReference type="ARBA" id="ARBA00022670"/>
    </source>
</evidence>
<dbReference type="GO" id="GO:0004177">
    <property type="term" value="F:aminopeptidase activity"/>
    <property type="evidence" value="ECO:0007669"/>
    <property type="project" value="UniProtKB-KW"/>
</dbReference>
<dbReference type="Pfam" id="PF05343">
    <property type="entry name" value="Peptidase_M42"/>
    <property type="match status" value="1"/>
</dbReference>
<reference evidence="7 8" key="1">
    <citation type="submission" date="2021-03" db="EMBL/GenBank/DDBJ databases">
        <title>Genomic Encyclopedia of Type Strains, Phase IV (KMG-IV): sequencing the most valuable type-strain genomes for metagenomic binning, comparative biology and taxonomic classification.</title>
        <authorList>
            <person name="Goeker M."/>
        </authorList>
    </citation>
    <scope>NUCLEOTIDE SEQUENCE [LARGE SCALE GENOMIC DNA]</scope>
    <source>
        <strain evidence="7 8">DSM 28650</strain>
    </source>
</reference>